<feature type="transmembrane region" description="Helical" evidence="1">
    <location>
        <begin position="93"/>
        <end position="113"/>
    </location>
</feature>
<accession>A0A819D4H3</accession>
<protein>
    <submittedName>
        <fullName evidence="2">Uncharacterized protein</fullName>
    </submittedName>
</protein>
<gene>
    <name evidence="2" type="ORF">FNK824_LOCUS16720</name>
</gene>
<dbReference type="Proteomes" id="UP000663874">
    <property type="component" value="Unassembled WGS sequence"/>
</dbReference>
<sequence>MLRDTLLRIVGENTVSKLQKQINSQLTQFDLKRKKMITVPLYPNSVHIPMINIGCCKSKFDSTYPIHLNGIISKEDFHQSISRINRTILSNKILIFLSIIFCLSIMVGIIIFHHLSYEFLTIGIILIISESILLIIGCYIIKLQRIRRMRHAISKESMIYSTRSPIPCSWRLDTMTHFVGRYGIYRNNHLGYHLVIDIGRTTASESVVYYSNQDVPDPTSVIGRHNITAPPPYSDQSAIEFCSRCGTSRQDLTGKFCSPCGQSFNTC</sequence>
<feature type="transmembrane region" description="Helical" evidence="1">
    <location>
        <begin position="119"/>
        <end position="141"/>
    </location>
</feature>
<dbReference type="EMBL" id="CAJOBE010002566">
    <property type="protein sequence ID" value="CAF3830449.1"/>
    <property type="molecule type" value="Genomic_DNA"/>
</dbReference>
<dbReference type="AlphaFoldDB" id="A0A819D4H3"/>
<evidence type="ECO:0000256" key="1">
    <source>
        <dbReference type="SAM" id="Phobius"/>
    </source>
</evidence>
<evidence type="ECO:0000313" key="2">
    <source>
        <dbReference type="EMBL" id="CAF3830449.1"/>
    </source>
</evidence>
<keyword evidence="1" id="KW-1133">Transmembrane helix</keyword>
<keyword evidence="1" id="KW-0472">Membrane</keyword>
<proteinExistence type="predicted"/>
<name>A0A819D4H3_9BILA</name>
<comment type="caution">
    <text evidence="2">The sequence shown here is derived from an EMBL/GenBank/DDBJ whole genome shotgun (WGS) entry which is preliminary data.</text>
</comment>
<reference evidence="2" key="1">
    <citation type="submission" date="2021-02" db="EMBL/GenBank/DDBJ databases">
        <authorList>
            <person name="Nowell W R."/>
        </authorList>
    </citation>
    <scope>NUCLEOTIDE SEQUENCE</scope>
</reference>
<organism evidence="2 3">
    <name type="scientific">Rotaria sordida</name>
    <dbReference type="NCBI Taxonomy" id="392033"/>
    <lineage>
        <taxon>Eukaryota</taxon>
        <taxon>Metazoa</taxon>
        <taxon>Spiralia</taxon>
        <taxon>Gnathifera</taxon>
        <taxon>Rotifera</taxon>
        <taxon>Eurotatoria</taxon>
        <taxon>Bdelloidea</taxon>
        <taxon>Philodinida</taxon>
        <taxon>Philodinidae</taxon>
        <taxon>Rotaria</taxon>
    </lineage>
</organism>
<evidence type="ECO:0000313" key="3">
    <source>
        <dbReference type="Proteomes" id="UP000663874"/>
    </source>
</evidence>
<keyword evidence="1" id="KW-0812">Transmembrane</keyword>